<dbReference type="AlphaFoldDB" id="A0A239MP60"/>
<evidence type="ECO:0000256" key="4">
    <source>
        <dbReference type="ARBA" id="ARBA00022475"/>
    </source>
</evidence>
<protein>
    <recommendedName>
        <fullName evidence="3">Type II secretion system core protein G</fullName>
    </recommendedName>
</protein>
<proteinExistence type="inferred from homology"/>
<dbReference type="InterPro" id="IPR000983">
    <property type="entry name" value="Bac_GSPG_pilin"/>
</dbReference>
<dbReference type="NCBIfam" id="TIGR01710">
    <property type="entry name" value="typeII_sec_gspG"/>
    <property type="match status" value="1"/>
</dbReference>
<keyword evidence="6" id="KW-0997">Cell inner membrane</keyword>
<dbReference type="GO" id="GO:0015628">
    <property type="term" value="P:protein secretion by the type II secretion system"/>
    <property type="evidence" value="ECO:0007669"/>
    <property type="project" value="InterPro"/>
</dbReference>
<dbReference type="Proteomes" id="UP000198309">
    <property type="component" value="Unassembled WGS sequence"/>
</dbReference>
<evidence type="ECO:0000256" key="8">
    <source>
        <dbReference type="ARBA" id="ARBA00022989"/>
    </source>
</evidence>
<evidence type="ECO:0000256" key="1">
    <source>
        <dbReference type="ARBA" id="ARBA00004377"/>
    </source>
</evidence>
<dbReference type="GO" id="GO:0005886">
    <property type="term" value="C:plasma membrane"/>
    <property type="evidence" value="ECO:0007669"/>
    <property type="project" value="UniProtKB-SubCell"/>
</dbReference>
<dbReference type="SUPFAM" id="SSF54523">
    <property type="entry name" value="Pili subunits"/>
    <property type="match status" value="1"/>
</dbReference>
<feature type="transmembrane region" description="Helical" evidence="11">
    <location>
        <begin position="28"/>
        <end position="48"/>
    </location>
</feature>
<comment type="similarity">
    <text evidence="2">Belongs to the GSP G family.</text>
</comment>
<dbReference type="EMBL" id="FNEC01000001">
    <property type="protein sequence ID" value="SDH99438.1"/>
    <property type="molecule type" value="Genomic_DNA"/>
</dbReference>
<dbReference type="InterPro" id="IPR010054">
    <property type="entry name" value="Type2_sec_GspG"/>
</dbReference>
<dbReference type="Proteomes" id="UP000199693">
    <property type="component" value="Unassembled WGS sequence"/>
</dbReference>
<sequence length="164" mass="17663">MDNGQKGGRPRQGRHKPPAMGGSRGERGFTLLEMIVVLVIIGLLMGLVGPRLFSQADKAKVQTADTQVKMLKGALMTMRLDIGRLPSEQEGLALLNAAPADERIKAFWKGPYLDGGVPLDPWNRAYVYSNAPSAEQPFSLYSLGADGQPGGEGENADIGYLPRQ</sequence>
<dbReference type="PRINTS" id="PR00813">
    <property type="entry name" value="BCTERIALGSPG"/>
</dbReference>
<dbReference type="InterPro" id="IPR013545">
    <property type="entry name" value="T2SS_protein-GspG_C"/>
</dbReference>
<keyword evidence="4" id="KW-1003">Cell membrane</keyword>
<keyword evidence="9 11" id="KW-0472">Membrane</keyword>
<dbReference type="PROSITE" id="PS00409">
    <property type="entry name" value="PROKAR_NTER_METHYL"/>
    <property type="match status" value="1"/>
</dbReference>
<feature type="region of interest" description="Disordered" evidence="10">
    <location>
        <begin position="144"/>
        <end position="164"/>
    </location>
</feature>
<dbReference type="PANTHER" id="PTHR30093:SF45">
    <property type="entry name" value="TYPE II SECRETION SYSTEM CORE PROTEIN G"/>
    <property type="match status" value="1"/>
</dbReference>
<evidence type="ECO:0000256" key="9">
    <source>
        <dbReference type="ARBA" id="ARBA00023136"/>
    </source>
</evidence>
<evidence type="ECO:0000256" key="6">
    <source>
        <dbReference type="ARBA" id="ARBA00022519"/>
    </source>
</evidence>
<dbReference type="PANTHER" id="PTHR30093">
    <property type="entry name" value="GENERAL SECRETION PATHWAY PROTEIN G"/>
    <property type="match status" value="1"/>
</dbReference>
<dbReference type="EMBL" id="FZPC01000028">
    <property type="protein sequence ID" value="SNT44526.1"/>
    <property type="molecule type" value="Genomic_DNA"/>
</dbReference>
<keyword evidence="7 11" id="KW-0812">Transmembrane</keyword>
<evidence type="ECO:0000313" key="14">
    <source>
        <dbReference type="EMBL" id="SNT44526.1"/>
    </source>
</evidence>
<name>A0A239MP60_9PSED</name>
<reference evidence="14 15" key="2">
    <citation type="submission" date="2017-06" db="EMBL/GenBank/DDBJ databases">
        <authorList>
            <person name="Varghese N."/>
            <person name="Submissions S."/>
        </authorList>
    </citation>
    <scope>NUCLEOTIDE SEQUENCE [LARGE SCALE GENOMIC DNA]</scope>
    <source>
        <strain evidence="14 15">RLD-1</strain>
    </source>
</reference>
<organism evidence="13 16">
    <name type="scientific">Pseudomonas delhiensis</name>
    <dbReference type="NCBI Taxonomy" id="366289"/>
    <lineage>
        <taxon>Bacteria</taxon>
        <taxon>Pseudomonadati</taxon>
        <taxon>Pseudomonadota</taxon>
        <taxon>Gammaproteobacteria</taxon>
        <taxon>Pseudomonadales</taxon>
        <taxon>Pseudomonadaceae</taxon>
        <taxon>Pseudomonas</taxon>
    </lineage>
</organism>
<feature type="compositionally biased region" description="Basic residues" evidence="10">
    <location>
        <begin position="8"/>
        <end position="17"/>
    </location>
</feature>
<evidence type="ECO:0000256" key="2">
    <source>
        <dbReference type="ARBA" id="ARBA00009984"/>
    </source>
</evidence>
<evidence type="ECO:0000256" key="10">
    <source>
        <dbReference type="SAM" id="MobiDB-lite"/>
    </source>
</evidence>
<dbReference type="NCBIfam" id="TIGR02532">
    <property type="entry name" value="IV_pilin_GFxxxE"/>
    <property type="match status" value="1"/>
</dbReference>
<reference evidence="13 16" key="1">
    <citation type="submission" date="2016-10" db="EMBL/GenBank/DDBJ databases">
        <authorList>
            <person name="de Groot N.N."/>
        </authorList>
    </citation>
    <scope>NUCLEOTIDE SEQUENCE [LARGE SCALE GENOMIC DNA]</scope>
    <source>
        <strain evidence="13 16">CCM 7361</strain>
    </source>
</reference>
<keyword evidence="15" id="KW-1185">Reference proteome</keyword>
<accession>A0A239MP60</accession>
<dbReference type="Pfam" id="PF07963">
    <property type="entry name" value="N_methyl"/>
    <property type="match status" value="1"/>
</dbReference>
<keyword evidence="5" id="KW-0488">Methylation</keyword>
<keyword evidence="8 11" id="KW-1133">Transmembrane helix</keyword>
<evidence type="ECO:0000259" key="12">
    <source>
        <dbReference type="Pfam" id="PF08334"/>
    </source>
</evidence>
<dbReference type="GO" id="GO:0015627">
    <property type="term" value="C:type II protein secretion system complex"/>
    <property type="evidence" value="ECO:0007669"/>
    <property type="project" value="InterPro"/>
</dbReference>
<comment type="subcellular location">
    <subcellularLocation>
        <location evidence="1">Cell inner membrane</location>
        <topology evidence="1">Single-pass membrane protein</topology>
    </subcellularLocation>
</comment>
<evidence type="ECO:0000256" key="7">
    <source>
        <dbReference type="ARBA" id="ARBA00022692"/>
    </source>
</evidence>
<feature type="domain" description="Type II secretion system protein GspG C-terminal" evidence="12">
    <location>
        <begin position="51"/>
        <end position="159"/>
    </location>
</feature>
<evidence type="ECO:0000256" key="3">
    <source>
        <dbReference type="ARBA" id="ARBA00020042"/>
    </source>
</evidence>
<evidence type="ECO:0000313" key="15">
    <source>
        <dbReference type="Proteomes" id="UP000198309"/>
    </source>
</evidence>
<dbReference type="InterPro" id="IPR012902">
    <property type="entry name" value="N_methyl_site"/>
</dbReference>
<gene>
    <name evidence="13" type="ORF">SAMN05216189_1001198</name>
    <name evidence="14" type="ORF">SAMN06295949_12874</name>
</gene>
<dbReference type="Gene3D" id="3.30.700.10">
    <property type="entry name" value="Glycoprotein, Type 4 Pilin"/>
    <property type="match status" value="1"/>
</dbReference>
<evidence type="ECO:0000256" key="11">
    <source>
        <dbReference type="SAM" id="Phobius"/>
    </source>
</evidence>
<dbReference type="InterPro" id="IPR045584">
    <property type="entry name" value="Pilin-like"/>
</dbReference>
<feature type="region of interest" description="Disordered" evidence="10">
    <location>
        <begin position="1"/>
        <end position="24"/>
    </location>
</feature>
<evidence type="ECO:0000313" key="13">
    <source>
        <dbReference type="EMBL" id="SDH99438.1"/>
    </source>
</evidence>
<evidence type="ECO:0000256" key="5">
    <source>
        <dbReference type="ARBA" id="ARBA00022481"/>
    </source>
</evidence>
<dbReference type="Pfam" id="PF08334">
    <property type="entry name" value="T2SSG"/>
    <property type="match status" value="1"/>
</dbReference>
<evidence type="ECO:0000313" key="16">
    <source>
        <dbReference type="Proteomes" id="UP000199693"/>
    </source>
</evidence>